<dbReference type="GO" id="GO:0005759">
    <property type="term" value="C:mitochondrial matrix"/>
    <property type="evidence" value="ECO:0007669"/>
    <property type="project" value="TreeGrafter"/>
</dbReference>
<organism evidence="3 4">
    <name type="scientific">Cavenderia fasciculata</name>
    <name type="common">Slime mold</name>
    <name type="synonym">Dictyostelium fasciculatum</name>
    <dbReference type="NCBI Taxonomy" id="261658"/>
    <lineage>
        <taxon>Eukaryota</taxon>
        <taxon>Amoebozoa</taxon>
        <taxon>Evosea</taxon>
        <taxon>Eumycetozoa</taxon>
        <taxon>Dictyostelia</taxon>
        <taxon>Acytosteliales</taxon>
        <taxon>Cavenderiaceae</taxon>
        <taxon>Cavenderia</taxon>
    </lineage>
</organism>
<dbReference type="STRING" id="1054147.F4PYA2"/>
<dbReference type="EMBL" id="GL883015">
    <property type="protein sequence ID" value="EGG19369.1"/>
    <property type="molecule type" value="Genomic_DNA"/>
</dbReference>
<dbReference type="AlphaFoldDB" id="F4PYA2"/>
<dbReference type="KEGG" id="dfa:DFA_02156"/>
<sequence>MQRLSSTSSINLLSRFINTNRNSITTSSIRYFSASSKDQDAQCDPKGEKIKSVLQEALNPTVLEVLDMSGGCGSMYRIEVESHEFKGKSTLQQHKRVNQLLKEVIPSLHGLTLFTRDSGAPIVKNNNN</sequence>
<dbReference type="Pfam" id="PF01722">
    <property type="entry name" value="BolA"/>
    <property type="match status" value="1"/>
</dbReference>
<reference evidence="4" key="1">
    <citation type="journal article" date="2011" name="Genome Res.">
        <title>Phylogeny-wide analysis of social amoeba genomes highlights ancient origins for complex intercellular communication.</title>
        <authorList>
            <person name="Heidel A.J."/>
            <person name="Lawal H.M."/>
            <person name="Felder M."/>
            <person name="Schilde C."/>
            <person name="Helps N.R."/>
            <person name="Tunggal B."/>
            <person name="Rivero F."/>
            <person name="John U."/>
            <person name="Schleicher M."/>
            <person name="Eichinger L."/>
            <person name="Platzer M."/>
            <person name="Noegel A.A."/>
            <person name="Schaap P."/>
            <person name="Gloeckner G."/>
        </authorList>
    </citation>
    <scope>NUCLEOTIDE SEQUENCE [LARGE SCALE GENOMIC DNA]</scope>
    <source>
        <strain evidence="4">SH3</strain>
    </source>
</reference>
<evidence type="ECO:0000313" key="4">
    <source>
        <dbReference type="Proteomes" id="UP000007797"/>
    </source>
</evidence>
<dbReference type="GeneID" id="14871439"/>
<dbReference type="Proteomes" id="UP000007797">
    <property type="component" value="Unassembled WGS sequence"/>
</dbReference>
<dbReference type="OrthoDB" id="203381at2759"/>
<proteinExistence type="inferred from homology"/>
<dbReference type="SUPFAM" id="SSF82657">
    <property type="entry name" value="BolA-like"/>
    <property type="match status" value="1"/>
</dbReference>
<dbReference type="PANTHER" id="PTHR46188:SF1">
    <property type="entry name" value="BOLA-LIKE PROTEIN 3"/>
    <property type="match status" value="1"/>
</dbReference>
<dbReference type="InterPro" id="IPR052275">
    <property type="entry name" value="Mt_Fe-S_assembly_factor"/>
</dbReference>
<gene>
    <name evidence="3" type="ORF">DFA_02156</name>
</gene>
<dbReference type="InterPro" id="IPR002634">
    <property type="entry name" value="BolA"/>
</dbReference>
<evidence type="ECO:0000313" key="3">
    <source>
        <dbReference type="EMBL" id="EGG19369.1"/>
    </source>
</evidence>
<evidence type="ECO:0000256" key="1">
    <source>
        <dbReference type="ARBA" id="ARBA00005578"/>
    </source>
</evidence>
<dbReference type="OMA" id="RIEVESH"/>
<accession>F4PYA2</accession>
<dbReference type="RefSeq" id="XP_004357640.1">
    <property type="nucleotide sequence ID" value="XM_004357583.1"/>
</dbReference>
<keyword evidence="4" id="KW-1185">Reference proteome</keyword>
<dbReference type="PANTHER" id="PTHR46188">
    <property type="entry name" value="BOLA-LIKE PROTEIN 3"/>
    <property type="match status" value="1"/>
</dbReference>
<dbReference type="Gene3D" id="3.30.300.90">
    <property type="entry name" value="BolA-like"/>
    <property type="match status" value="1"/>
</dbReference>
<dbReference type="InterPro" id="IPR036065">
    <property type="entry name" value="BolA-like_sf"/>
</dbReference>
<protein>
    <submittedName>
        <fullName evidence="3">BolA family protein</fullName>
    </submittedName>
</protein>
<evidence type="ECO:0000256" key="2">
    <source>
        <dbReference type="RuleBase" id="RU003860"/>
    </source>
</evidence>
<comment type="similarity">
    <text evidence="1 2">Belongs to the BolA/IbaG family.</text>
</comment>
<name>F4PYA2_CACFS</name>